<proteinExistence type="predicted"/>
<evidence type="ECO:0000313" key="1">
    <source>
        <dbReference type="EMBL" id="JAD20529.1"/>
    </source>
</evidence>
<sequence length="70" mass="7851">MFLNSVISCPRRFRTTNSSSSCRQIKLPIPGILESSLVLASKWRILMRLVMPCGTSLSELQSMSFSICKL</sequence>
<dbReference type="EMBL" id="GBRH01277366">
    <property type="protein sequence ID" value="JAD20529.1"/>
    <property type="molecule type" value="Transcribed_RNA"/>
</dbReference>
<reference evidence="1" key="2">
    <citation type="journal article" date="2015" name="Data Brief">
        <title>Shoot transcriptome of the giant reed, Arundo donax.</title>
        <authorList>
            <person name="Barrero R.A."/>
            <person name="Guerrero F.D."/>
            <person name="Moolhuijzen P."/>
            <person name="Goolsby J.A."/>
            <person name="Tidwell J."/>
            <person name="Bellgard S.E."/>
            <person name="Bellgard M.I."/>
        </authorList>
    </citation>
    <scope>NUCLEOTIDE SEQUENCE</scope>
    <source>
        <tissue evidence="1">Shoot tissue taken approximately 20 cm above the soil surface</tissue>
    </source>
</reference>
<name>A0A0A8Y3U7_ARUDO</name>
<accession>A0A0A8Y3U7</accession>
<organism evidence="1">
    <name type="scientific">Arundo donax</name>
    <name type="common">Giant reed</name>
    <name type="synonym">Donax arundinaceus</name>
    <dbReference type="NCBI Taxonomy" id="35708"/>
    <lineage>
        <taxon>Eukaryota</taxon>
        <taxon>Viridiplantae</taxon>
        <taxon>Streptophyta</taxon>
        <taxon>Embryophyta</taxon>
        <taxon>Tracheophyta</taxon>
        <taxon>Spermatophyta</taxon>
        <taxon>Magnoliopsida</taxon>
        <taxon>Liliopsida</taxon>
        <taxon>Poales</taxon>
        <taxon>Poaceae</taxon>
        <taxon>PACMAD clade</taxon>
        <taxon>Arundinoideae</taxon>
        <taxon>Arundineae</taxon>
        <taxon>Arundo</taxon>
    </lineage>
</organism>
<reference evidence="1" key="1">
    <citation type="submission" date="2014-09" db="EMBL/GenBank/DDBJ databases">
        <authorList>
            <person name="Magalhaes I.L.F."/>
            <person name="Oliveira U."/>
            <person name="Santos F.R."/>
            <person name="Vidigal T.H.D.A."/>
            <person name="Brescovit A.D."/>
            <person name="Santos A.J."/>
        </authorList>
    </citation>
    <scope>NUCLEOTIDE SEQUENCE</scope>
    <source>
        <tissue evidence="1">Shoot tissue taken approximately 20 cm above the soil surface</tissue>
    </source>
</reference>
<dbReference type="AlphaFoldDB" id="A0A0A8Y3U7"/>
<protein>
    <submittedName>
        <fullName evidence="1">Uncharacterized protein</fullName>
    </submittedName>
</protein>